<dbReference type="InterPro" id="IPR003251">
    <property type="entry name" value="Rr_diiron-bd_dom"/>
</dbReference>
<evidence type="ECO:0000259" key="2">
    <source>
        <dbReference type="Pfam" id="PF02915"/>
    </source>
</evidence>
<dbReference type="Gene3D" id="1.20.1260.10">
    <property type="match status" value="1"/>
</dbReference>
<dbReference type="Pfam" id="PF02915">
    <property type="entry name" value="Rubrerythrin"/>
    <property type="match status" value="1"/>
</dbReference>
<gene>
    <name evidence="3" type="ORF">TRIP_B310051</name>
</gene>
<name>A0A653A6Q3_UNCDX</name>
<dbReference type="PANTHER" id="PTHR33531:SF7">
    <property type="entry name" value="HYPOTHETICAL MEMBRANE PROTEIN, CONSERVED"/>
    <property type="match status" value="1"/>
</dbReference>
<evidence type="ECO:0000313" key="3">
    <source>
        <dbReference type="EMBL" id="VBB43750.1"/>
    </source>
</evidence>
<reference evidence="3" key="1">
    <citation type="submission" date="2018-07" db="EMBL/GenBank/DDBJ databases">
        <authorList>
            <consortium name="Genoscope - CEA"/>
            <person name="William W."/>
        </authorList>
    </citation>
    <scope>NUCLEOTIDE SEQUENCE</scope>
    <source>
        <strain evidence="3">IK1</strain>
    </source>
</reference>
<accession>A0A653A6Q3</accession>
<dbReference type="GO" id="GO:0046872">
    <property type="term" value="F:metal ion binding"/>
    <property type="evidence" value="ECO:0007669"/>
    <property type="project" value="InterPro"/>
</dbReference>
<sequence>MEKTEKKLLQGLKTAMQAELAGHYFYKNAAEATSDPQGKETFRRMAQEEMGHFKYLQHQYKNLVEKGAYDLERALATNSYRHAAHPIFTREIRKRIKDSHFEISALTIGLKLELDAMRFYRARAEEAEEPEVKAFYQELAEWEEDHYRAFEKELESLKEEYFEANNFVPM</sequence>
<organism evidence="3">
    <name type="scientific">Uncultured Desulfatiglans sp</name>
    <dbReference type="NCBI Taxonomy" id="1748965"/>
    <lineage>
        <taxon>Bacteria</taxon>
        <taxon>Pseudomonadati</taxon>
        <taxon>Thermodesulfobacteriota</taxon>
        <taxon>Desulfobacteria</taxon>
        <taxon>Desulfatiglandales</taxon>
        <taxon>Desulfatiglandaceae</taxon>
        <taxon>Desulfatiglans</taxon>
        <taxon>environmental samples</taxon>
    </lineage>
</organism>
<evidence type="ECO:0000256" key="1">
    <source>
        <dbReference type="SAM" id="Coils"/>
    </source>
</evidence>
<keyword evidence="1" id="KW-0175">Coiled coil</keyword>
<feature type="coiled-coil region" evidence="1">
    <location>
        <begin position="140"/>
        <end position="167"/>
    </location>
</feature>
<dbReference type="PANTHER" id="PTHR33531">
    <property type="entry name" value="RUBRERYTHRIN SUBFAMILY"/>
    <property type="match status" value="1"/>
</dbReference>
<dbReference type="InterPro" id="IPR012347">
    <property type="entry name" value="Ferritin-like"/>
</dbReference>
<dbReference type="CDD" id="cd01045">
    <property type="entry name" value="Ferritin_like_AB"/>
    <property type="match status" value="1"/>
</dbReference>
<proteinExistence type="predicted"/>
<dbReference type="SUPFAM" id="SSF47240">
    <property type="entry name" value="Ferritin-like"/>
    <property type="match status" value="1"/>
</dbReference>
<dbReference type="InterPro" id="IPR009078">
    <property type="entry name" value="Ferritin-like_SF"/>
</dbReference>
<feature type="domain" description="Rubrerythrin diiron-binding" evidence="2">
    <location>
        <begin position="12"/>
        <end position="152"/>
    </location>
</feature>
<protein>
    <recommendedName>
        <fullName evidence="2">Rubrerythrin diiron-binding domain-containing protein</fullName>
    </recommendedName>
</protein>
<dbReference type="GO" id="GO:0016491">
    <property type="term" value="F:oxidoreductase activity"/>
    <property type="evidence" value="ECO:0007669"/>
    <property type="project" value="InterPro"/>
</dbReference>
<dbReference type="AlphaFoldDB" id="A0A653A6Q3"/>
<dbReference type="EMBL" id="UPXX01000025">
    <property type="protein sequence ID" value="VBB43750.1"/>
    <property type="molecule type" value="Genomic_DNA"/>
</dbReference>